<dbReference type="EMBL" id="FNAO01000011">
    <property type="protein sequence ID" value="SDF09611.1"/>
    <property type="molecule type" value="Genomic_DNA"/>
</dbReference>
<keyword evidence="2" id="KW-1185">Reference proteome</keyword>
<reference evidence="1 2" key="1">
    <citation type="submission" date="2016-10" db="EMBL/GenBank/DDBJ databases">
        <authorList>
            <person name="de Groot N.N."/>
        </authorList>
    </citation>
    <scope>NUCLEOTIDE SEQUENCE [LARGE SCALE GENOMIC DNA]</scope>
    <source>
        <strain evidence="1 2">DSM 23421</strain>
    </source>
</reference>
<dbReference type="Proteomes" id="UP000199109">
    <property type="component" value="Unassembled WGS sequence"/>
</dbReference>
<gene>
    <name evidence="1" type="ORF">SAMN05421636_11172</name>
</gene>
<proteinExistence type="predicted"/>
<evidence type="ECO:0000313" key="2">
    <source>
        <dbReference type="Proteomes" id="UP000199109"/>
    </source>
</evidence>
<sequence length="34" mass="4009">MGVLQLGEMIPKRSEVKNYFQKLKSALNGRFFYD</sequence>
<organism evidence="1 2">
    <name type="scientific">Pricia antarctica</name>
    <dbReference type="NCBI Taxonomy" id="641691"/>
    <lineage>
        <taxon>Bacteria</taxon>
        <taxon>Pseudomonadati</taxon>
        <taxon>Bacteroidota</taxon>
        <taxon>Flavobacteriia</taxon>
        <taxon>Flavobacteriales</taxon>
        <taxon>Flavobacteriaceae</taxon>
        <taxon>Pricia</taxon>
    </lineage>
</organism>
<accession>A0A1G7IA64</accession>
<protein>
    <submittedName>
        <fullName evidence="1">Uncharacterized protein</fullName>
    </submittedName>
</protein>
<dbReference type="AlphaFoldDB" id="A0A1G7IA64"/>
<name>A0A1G7IA64_9FLAO</name>
<evidence type="ECO:0000313" key="1">
    <source>
        <dbReference type="EMBL" id="SDF09611.1"/>
    </source>
</evidence>